<feature type="compositionally biased region" description="Basic and acidic residues" evidence="1">
    <location>
        <begin position="73"/>
        <end position="82"/>
    </location>
</feature>
<evidence type="ECO:0000256" key="1">
    <source>
        <dbReference type="SAM" id="MobiDB-lite"/>
    </source>
</evidence>
<dbReference type="HOGENOM" id="CLU_1286217_0_0_1"/>
<gene>
    <name evidence="3" type="ordered locus">Os03g0619800</name>
</gene>
<feature type="compositionally biased region" description="Basic and acidic residues" evidence="1">
    <location>
        <begin position="1"/>
        <end position="10"/>
    </location>
</feature>
<reference evidence="3 4" key="1">
    <citation type="journal article" date="2005" name="Nature">
        <title>The map-based sequence of the rice genome.</title>
        <authorList>
            <consortium name="International rice genome sequencing project (IRGSP)"/>
            <person name="Matsumoto T."/>
            <person name="Wu J."/>
            <person name="Kanamori H."/>
            <person name="Katayose Y."/>
            <person name="Fujisawa M."/>
            <person name="Namiki N."/>
            <person name="Mizuno H."/>
            <person name="Yamamoto K."/>
            <person name="Antonio B.A."/>
            <person name="Baba T."/>
            <person name="Sakata K."/>
            <person name="Nagamura Y."/>
            <person name="Aoki H."/>
            <person name="Arikawa K."/>
            <person name="Arita K."/>
            <person name="Bito T."/>
            <person name="Chiden Y."/>
            <person name="Fujitsuka N."/>
            <person name="Fukunaka R."/>
            <person name="Hamada M."/>
            <person name="Harada C."/>
            <person name="Hayashi A."/>
            <person name="Hijishita S."/>
            <person name="Honda M."/>
            <person name="Hosokawa S."/>
            <person name="Ichikawa Y."/>
            <person name="Idonuma A."/>
            <person name="Iijima M."/>
            <person name="Ikeda M."/>
            <person name="Ikeno M."/>
            <person name="Ito K."/>
            <person name="Ito S."/>
            <person name="Ito T."/>
            <person name="Ito Y."/>
            <person name="Ito Y."/>
            <person name="Iwabuchi A."/>
            <person name="Kamiya K."/>
            <person name="Karasawa W."/>
            <person name="Kurita K."/>
            <person name="Katagiri S."/>
            <person name="Kikuta A."/>
            <person name="Kobayashi H."/>
            <person name="Kobayashi N."/>
            <person name="Machita K."/>
            <person name="Maehara T."/>
            <person name="Masukawa M."/>
            <person name="Mizubayashi T."/>
            <person name="Mukai Y."/>
            <person name="Nagasaki H."/>
            <person name="Nagata Y."/>
            <person name="Naito S."/>
            <person name="Nakashima M."/>
            <person name="Nakama Y."/>
            <person name="Nakamichi Y."/>
            <person name="Nakamura M."/>
            <person name="Meguro A."/>
            <person name="Negishi M."/>
            <person name="Ohta I."/>
            <person name="Ohta T."/>
            <person name="Okamoto M."/>
            <person name="Ono N."/>
            <person name="Saji S."/>
            <person name="Sakaguchi M."/>
            <person name="Sakai K."/>
            <person name="Shibata M."/>
            <person name="Shimokawa T."/>
            <person name="Song J."/>
            <person name="Takazaki Y."/>
            <person name="Terasawa K."/>
            <person name="Tsugane M."/>
            <person name="Tsuji K."/>
            <person name="Ueda S."/>
            <person name="Waki K."/>
            <person name="Yamagata H."/>
            <person name="Yamamoto M."/>
            <person name="Yamamoto S."/>
            <person name="Yamane H."/>
            <person name="Yoshiki S."/>
            <person name="Yoshihara R."/>
            <person name="Yukawa K."/>
            <person name="Zhong H."/>
            <person name="Yano M."/>
            <person name="Yuan Q."/>
            <person name="Ouyang S."/>
            <person name="Liu J."/>
            <person name="Jones K.M."/>
            <person name="Gansberger K."/>
            <person name="Moffat K."/>
            <person name="Hill J."/>
            <person name="Bera J."/>
            <person name="Fadrosh D."/>
            <person name="Jin S."/>
            <person name="Johri S."/>
            <person name="Kim M."/>
            <person name="Overton L."/>
            <person name="Reardon M."/>
            <person name="Tsitrin T."/>
            <person name="Vuong H."/>
            <person name="Weaver B."/>
            <person name="Ciecko A."/>
            <person name="Tallon L."/>
            <person name="Jackson J."/>
            <person name="Pai G."/>
            <person name="Aken S.V."/>
            <person name="Utterback T."/>
            <person name="Reidmuller S."/>
            <person name="Feldblyum T."/>
            <person name="Hsiao J."/>
            <person name="Zismann V."/>
            <person name="Iobst S."/>
            <person name="de Vazeille A.R."/>
            <person name="Buell C.R."/>
            <person name="Ying K."/>
            <person name="Li Y."/>
            <person name="Lu T."/>
            <person name="Huang Y."/>
            <person name="Zhao Q."/>
            <person name="Feng Q."/>
            <person name="Zhang L."/>
            <person name="Zhu J."/>
            <person name="Weng Q."/>
            <person name="Mu J."/>
            <person name="Lu Y."/>
            <person name="Fan D."/>
            <person name="Liu Y."/>
            <person name="Guan J."/>
            <person name="Zhang Y."/>
            <person name="Yu S."/>
            <person name="Liu X."/>
            <person name="Zhang Y."/>
            <person name="Hong G."/>
            <person name="Han B."/>
            <person name="Choisne N."/>
            <person name="Demange N."/>
            <person name="Orjeda G."/>
            <person name="Samain S."/>
            <person name="Cattolico L."/>
            <person name="Pelletier E."/>
            <person name="Couloux A."/>
            <person name="Segurens B."/>
            <person name="Wincker P."/>
            <person name="D'Hont A."/>
            <person name="Scarpelli C."/>
            <person name="Weissenbach J."/>
            <person name="Salanoubat M."/>
            <person name="Quetier F."/>
            <person name="Yu Y."/>
            <person name="Kim H.R."/>
            <person name="Rambo T."/>
            <person name="Currie J."/>
            <person name="Collura K."/>
            <person name="Luo M."/>
            <person name="Yang T."/>
            <person name="Ammiraju J.S.S."/>
            <person name="Engler F."/>
            <person name="Soderlund C."/>
            <person name="Wing R.A."/>
            <person name="Palmer L.E."/>
            <person name="de la Bastide M."/>
            <person name="Spiegel L."/>
            <person name="Nascimento L."/>
            <person name="Zutavern T."/>
            <person name="O'Shaughnessy A."/>
            <person name="Dike S."/>
            <person name="Dedhia N."/>
            <person name="Preston R."/>
            <person name="Balija V."/>
            <person name="McCombie W.R."/>
            <person name="Chow T."/>
            <person name="Chen H."/>
            <person name="Chung M."/>
            <person name="Chen C."/>
            <person name="Shaw J."/>
            <person name="Wu H."/>
            <person name="Hsiao K."/>
            <person name="Chao Y."/>
            <person name="Chu M."/>
            <person name="Cheng C."/>
            <person name="Hour A."/>
            <person name="Lee P."/>
            <person name="Lin S."/>
            <person name="Lin Y."/>
            <person name="Liou J."/>
            <person name="Liu S."/>
            <person name="Hsing Y."/>
            <person name="Raghuvanshi S."/>
            <person name="Mohanty A."/>
            <person name="Bharti A.K."/>
            <person name="Gaur A."/>
            <person name="Gupta V."/>
            <person name="Kumar D."/>
            <person name="Ravi V."/>
            <person name="Vij S."/>
            <person name="Kapur A."/>
            <person name="Khurana P."/>
            <person name="Khurana P."/>
            <person name="Khurana J.P."/>
            <person name="Tyagi A.K."/>
            <person name="Gaikwad K."/>
            <person name="Singh A."/>
            <person name="Dalal V."/>
            <person name="Srivastava S."/>
            <person name="Dixit A."/>
            <person name="Pal A.K."/>
            <person name="Ghazi I.A."/>
            <person name="Yadav M."/>
            <person name="Pandit A."/>
            <person name="Bhargava A."/>
            <person name="Sureshbabu K."/>
            <person name="Batra K."/>
            <person name="Sharma T.R."/>
            <person name="Mohapatra T."/>
            <person name="Singh N.K."/>
            <person name="Messing J."/>
            <person name="Nelson A.B."/>
            <person name="Fuks G."/>
            <person name="Kavchok S."/>
            <person name="Keizer G."/>
            <person name="Linton E."/>
            <person name="Llaca V."/>
            <person name="Song R."/>
            <person name="Tanyolac B."/>
            <person name="Young S."/>
            <person name="Ho-Il K."/>
            <person name="Hahn J.H."/>
            <person name="Sangsakoo G."/>
            <person name="Vanavichit A."/>
            <person name="de Mattos Luiz.A.T."/>
            <person name="Zimmer P.D."/>
            <person name="Malone G."/>
            <person name="Dellagostin O."/>
            <person name="de Oliveira A.C."/>
            <person name="Bevan M."/>
            <person name="Bancroft I."/>
            <person name="Minx P."/>
            <person name="Cordum H."/>
            <person name="Wilson R."/>
            <person name="Cheng Z."/>
            <person name="Jin W."/>
            <person name="Jiang J."/>
            <person name="Leong S.A."/>
            <person name="Iwama H."/>
            <person name="Gojobori T."/>
            <person name="Itoh T."/>
            <person name="Niimura Y."/>
            <person name="Fujii Y."/>
            <person name="Habara T."/>
            <person name="Sakai H."/>
            <person name="Sato Y."/>
            <person name="Wilson G."/>
            <person name="Kumar K."/>
            <person name="McCouch S."/>
            <person name="Juretic N."/>
            <person name="Hoen D."/>
            <person name="Wright S."/>
            <person name="Bruskiewich R."/>
            <person name="Bureau T."/>
            <person name="Miyao A."/>
            <person name="Hirochika H."/>
            <person name="Nishikawa T."/>
            <person name="Kadowaki K."/>
            <person name="Sugiura M."/>
            <person name="Burr B."/>
            <person name="Sasaki T."/>
        </authorList>
    </citation>
    <scope>NUCLEOTIDE SEQUENCE [LARGE SCALE GENOMIC DNA]</scope>
    <source>
        <strain evidence="4">cv. Nipponbare</strain>
    </source>
</reference>
<name>C7IZM7_ORYSJ</name>
<sequence>MVDTKHHDSSRVALPRGGSGGDDPAAPLPHPYPLLRSASPSPERPPAKPRSHKDGGGGVLLVSSRSGGLGSRPEWRRRCPPDPRRFGRIWRDGLAAGTGDGGGRGELRRVVLWVMAAGMATALGWRWWRPRIRRWRTRIRRQRGGQRWPEHAGTPRLPLASSGAPLDIGRRWWRGRRPDLAPCPDPARPRVGTGWLESGRCAGGEYRRYPRCVGDI</sequence>
<organism evidence="3 4">
    <name type="scientific">Oryza sativa subsp. japonica</name>
    <name type="common">Rice</name>
    <dbReference type="NCBI Taxonomy" id="39947"/>
    <lineage>
        <taxon>Eukaryota</taxon>
        <taxon>Viridiplantae</taxon>
        <taxon>Streptophyta</taxon>
        <taxon>Embryophyta</taxon>
        <taxon>Tracheophyta</taxon>
        <taxon>Spermatophyta</taxon>
        <taxon>Magnoliopsida</taxon>
        <taxon>Liliopsida</taxon>
        <taxon>Poales</taxon>
        <taxon>Poaceae</taxon>
        <taxon>BOP clade</taxon>
        <taxon>Oryzoideae</taxon>
        <taxon>Oryzeae</taxon>
        <taxon>Oryzinae</taxon>
        <taxon>Oryza</taxon>
        <taxon>Oryza sativa</taxon>
    </lineage>
</organism>
<keyword evidence="2" id="KW-1133">Transmembrane helix</keyword>
<protein>
    <submittedName>
        <fullName evidence="3">Os03g0619800 protein</fullName>
    </submittedName>
</protein>
<proteinExistence type="predicted"/>
<dbReference type="EMBL" id="AP008209">
    <property type="protein sequence ID" value="BAH92271.1"/>
    <property type="molecule type" value="Genomic_DNA"/>
</dbReference>
<keyword evidence="2" id="KW-0812">Transmembrane</keyword>
<dbReference type="AlphaFoldDB" id="C7IZM7"/>
<feature type="region of interest" description="Disordered" evidence="1">
    <location>
        <begin position="1"/>
        <end position="82"/>
    </location>
</feature>
<evidence type="ECO:0000256" key="2">
    <source>
        <dbReference type="SAM" id="Phobius"/>
    </source>
</evidence>
<evidence type="ECO:0000313" key="3">
    <source>
        <dbReference type="EMBL" id="BAH92271.1"/>
    </source>
</evidence>
<dbReference type="Proteomes" id="UP000000763">
    <property type="component" value="Chromosome 3"/>
</dbReference>
<accession>C7IZM7</accession>
<reference evidence="4" key="2">
    <citation type="journal article" date="2008" name="Nucleic Acids Res.">
        <title>The rice annotation project database (RAP-DB): 2008 update.</title>
        <authorList>
            <consortium name="The rice annotation project (RAP)"/>
        </authorList>
    </citation>
    <scope>GENOME REANNOTATION</scope>
    <source>
        <strain evidence="4">cv. Nipponbare</strain>
    </source>
</reference>
<feature type="transmembrane region" description="Helical" evidence="2">
    <location>
        <begin position="110"/>
        <end position="128"/>
    </location>
</feature>
<keyword evidence="2" id="KW-0472">Membrane</keyword>
<evidence type="ECO:0000313" key="4">
    <source>
        <dbReference type="Proteomes" id="UP000000763"/>
    </source>
</evidence>
<dbReference type="KEGG" id="dosa:Os03g0619800"/>